<dbReference type="InterPro" id="IPR011009">
    <property type="entry name" value="Kinase-like_dom_sf"/>
</dbReference>
<name>A0ABY4AJW6_9BURK</name>
<keyword evidence="2" id="KW-1185">Reference proteome</keyword>
<dbReference type="Gene3D" id="3.40.50.300">
    <property type="entry name" value="P-loop containing nucleotide triphosphate hydrolases"/>
    <property type="match status" value="1"/>
</dbReference>
<accession>A0ABY4AJW6</accession>
<dbReference type="SUPFAM" id="SSF52540">
    <property type="entry name" value="P-loop containing nucleoside triphosphate hydrolases"/>
    <property type="match status" value="1"/>
</dbReference>
<protein>
    <submittedName>
        <fullName evidence="1">AAA family ATPase</fullName>
    </submittedName>
</protein>
<sequence length="512" mass="58172">MTLDPLEHDKLVKNLAAHLCKKTGKPARIYRTHISSVITCGKYAYKLKRPVKLSFVDFSTPALRHADCQRELRLNQRTAPALYLDTVRITGTIQKPRISGSGPILDWAVKMRRFKQSDLLSHLIRAGNITTQMAQDLGEHLAKFTNALPSLKLQTVQAHRPTIDWLLQSLEEISTIFPSERRVADVIAKWAKDQARNHQRLIKQRLQQGFYRNCHGDTHLGNLVKLGKDVVAFDALEFNRELSQIDVINDIAFAFMDIIAHDRADLAWSLVNQWCEHTGDYGGLPLLRYYTVYRAIVRAKVAALACRQTHTKTFDRYWGLANRLVAPANPPHLLLVGGLSGSGKSTVSKELVSVLSGIQLRADVIRKQLFASHLNNPKVLYSRQASQKTYAKLANITDTLLLQSMTVIIDATFLSQPHIDLFNKLAGKHRIKLATVWCEAPVAVLRRRIQKRSRQGFDPSDATIKVLAQQIERLKTEPLTWPNQPYRLSTDGPRRYVTCQIHRIWTTLIKKQ</sequence>
<evidence type="ECO:0000313" key="1">
    <source>
        <dbReference type="EMBL" id="UOD49685.1"/>
    </source>
</evidence>
<reference evidence="1 2" key="1">
    <citation type="submission" date="2020-11" db="EMBL/GenBank/DDBJ databases">
        <title>Algicoccus daihaiensis sp.nov., isolated from Daihai Lake in Inner Mongolia.</title>
        <authorList>
            <person name="Kai J."/>
        </authorList>
    </citation>
    <scope>NUCLEOTIDE SEQUENCE [LARGE SCALE GENOMIC DNA]</scope>
    <source>
        <strain evidence="2">f23</strain>
    </source>
</reference>
<organism evidence="1 2">
    <name type="scientific">Orrella daihaiensis</name>
    <dbReference type="NCBI Taxonomy" id="2782176"/>
    <lineage>
        <taxon>Bacteria</taxon>
        <taxon>Pseudomonadati</taxon>
        <taxon>Pseudomonadota</taxon>
        <taxon>Betaproteobacteria</taxon>
        <taxon>Burkholderiales</taxon>
        <taxon>Alcaligenaceae</taxon>
        <taxon>Orrella</taxon>
    </lineage>
</organism>
<gene>
    <name evidence="1" type="ORF">DHf2319_09460</name>
</gene>
<dbReference type="PANTHER" id="PTHR43883:SF1">
    <property type="entry name" value="GLUCONOKINASE"/>
    <property type="match status" value="1"/>
</dbReference>
<evidence type="ECO:0000313" key="2">
    <source>
        <dbReference type="Proteomes" id="UP000831607"/>
    </source>
</evidence>
<dbReference type="Proteomes" id="UP000831607">
    <property type="component" value="Chromosome"/>
</dbReference>
<dbReference type="InterPro" id="IPR027417">
    <property type="entry name" value="P-loop_NTPase"/>
</dbReference>
<dbReference type="InterPro" id="IPR052732">
    <property type="entry name" value="Cell-binding_unc_protein"/>
</dbReference>
<dbReference type="SUPFAM" id="SSF56112">
    <property type="entry name" value="Protein kinase-like (PK-like)"/>
    <property type="match status" value="1"/>
</dbReference>
<dbReference type="Pfam" id="PF13671">
    <property type="entry name" value="AAA_33"/>
    <property type="match status" value="1"/>
</dbReference>
<dbReference type="PANTHER" id="PTHR43883">
    <property type="entry name" value="SLR0207 PROTEIN"/>
    <property type="match status" value="1"/>
</dbReference>
<dbReference type="EMBL" id="CP063982">
    <property type="protein sequence ID" value="UOD49685.1"/>
    <property type="molecule type" value="Genomic_DNA"/>
</dbReference>
<dbReference type="RefSeq" id="WP_243477920.1">
    <property type="nucleotide sequence ID" value="NZ_CP063982.1"/>
</dbReference>
<proteinExistence type="predicted"/>